<reference evidence="6 7" key="1">
    <citation type="submission" date="2015-09" db="EMBL/GenBank/DDBJ databases">
        <title>Genome announcement of multiple Pseudomonas syringae strains.</title>
        <authorList>
            <person name="Thakur S."/>
            <person name="Wang P.W."/>
            <person name="Gong Y."/>
            <person name="Weir B.S."/>
            <person name="Guttman D.S."/>
        </authorList>
    </citation>
    <scope>NUCLEOTIDE SEQUENCE [LARGE SCALE GENOMIC DNA]</scope>
    <source>
        <strain evidence="6 7">ICMP17001</strain>
    </source>
</reference>
<protein>
    <submittedName>
        <fullName evidence="6">Universal stress protein family</fullName>
    </submittedName>
</protein>
<dbReference type="PANTHER" id="PTHR47892">
    <property type="entry name" value="UNIVERSAL STRESS PROTEIN E"/>
    <property type="match status" value="1"/>
</dbReference>
<evidence type="ECO:0000256" key="4">
    <source>
        <dbReference type="ARBA" id="ARBA00037131"/>
    </source>
</evidence>
<dbReference type="AlphaFoldDB" id="A0A0P9PLW9"/>
<keyword evidence="7" id="KW-1185">Reference proteome</keyword>
<comment type="similarity">
    <text evidence="2">Belongs to the universal stress protein A family.</text>
</comment>
<dbReference type="Proteomes" id="UP000051335">
    <property type="component" value="Unassembled WGS sequence"/>
</dbReference>
<dbReference type="GO" id="GO:0005737">
    <property type="term" value="C:cytoplasm"/>
    <property type="evidence" value="ECO:0007669"/>
    <property type="project" value="UniProtKB-SubCell"/>
</dbReference>
<organism evidence="6 7">
    <name type="scientific">Pseudomonas syringae pv. coryli</name>
    <dbReference type="NCBI Taxonomy" id="317659"/>
    <lineage>
        <taxon>Bacteria</taxon>
        <taxon>Pseudomonadati</taxon>
        <taxon>Pseudomonadota</taxon>
        <taxon>Gammaproteobacteria</taxon>
        <taxon>Pseudomonadales</taxon>
        <taxon>Pseudomonadaceae</taxon>
        <taxon>Pseudomonas</taxon>
    </lineage>
</organism>
<dbReference type="InterPro" id="IPR006016">
    <property type="entry name" value="UspA"/>
</dbReference>
<comment type="subcellular location">
    <subcellularLocation>
        <location evidence="1">Cytoplasm</location>
    </subcellularLocation>
</comment>
<dbReference type="Pfam" id="PF00582">
    <property type="entry name" value="Usp"/>
    <property type="match status" value="2"/>
</dbReference>
<gene>
    <name evidence="6" type="ORF">ALO75_04659</name>
</gene>
<dbReference type="Gene3D" id="3.40.50.12370">
    <property type="match status" value="1"/>
</dbReference>
<dbReference type="EMBL" id="LJQC01000427">
    <property type="protein sequence ID" value="KPX00747.1"/>
    <property type="molecule type" value="Genomic_DNA"/>
</dbReference>
<feature type="domain" description="UspA" evidence="5">
    <location>
        <begin position="160"/>
        <end position="301"/>
    </location>
</feature>
<comment type="function">
    <text evidence="4">Required for resistance to DNA-damaging agents.</text>
</comment>
<feature type="domain" description="UspA" evidence="5">
    <location>
        <begin position="25"/>
        <end position="151"/>
    </location>
</feature>
<evidence type="ECO:0000256" key="1">
    <source>
        <dbReference type="ARBA" id="ARBA00004496"/>
    </source>
</evidence>
<dbReference type="PATRIC" id="fig|317659.3.peg.3047"/>
<sequence>MSVRCSVFEPERLMLIASPLMSRTPAFERAGALAGAKSASLHIVAFDYVEGLATAGLLNERALSEMRDGYLSSHRQWLEQQAQLIRQSGVEVTTEVVWVTRPLDEIMAHVHEIKPSMVIKDLGHESWLTRAMFTSLDIRLLHDCPVPLHLVSKVAHALPRKILAAVDPYRTEEQFGNVNEVIIKSAEKLAAQCDAELHLLYAQDMTYIFASAGDLGFSTSLEHTLYETEQEAFDQLADLFGVPDECRHVIMGSPAKVISAFVLAEGIDVIVMGTMHRNRVDTLLGSTTEQVAHHLSCSLLALNPRLPAL</sequence>
<evidence type="ECO:0000259" key="5">
    <source>
        <dbReference type="Pfam" id="PF00582"/>
    </source>
</evidence>
<proteinExistence type="inferred from homology"/>
<evidence type="ECO:0000313" key="7">
    <source>
        <dbReference type="Proteomes" id="UP000051335"/>
    </source>
</evidence>
<accession>A0A0P9PLW9</accession>
<dbReference type="SUPFAM" id="SSF52402">
    <property type="entry name" value="Adenine nucleotide alpha hydrolases-like"/>
    <property type="match status" value="2"/>
</dbReference>
<name>A0A0P9PLW9_9PSED</name>
<evidence type="ECO:0000256" key="2">
    <source>
        <dbReference type="ARBA" id="ARBA00008791"/>
    </source>
</evidence>
<keyword evidence="3" id="KW-0963">Cytoplasm</keyword>
<comment type="caution">
    <text evidence="6">The sequence shown here is derived from an EMBL/GenBank/DDBJ whole genome shotgun (WGS) entry which is preliminary data.</text>
</comment>
<evidence type="ECO:0000313" key="6">
    <source>
        <dbReference type="EMBL" id="KPX00747.1"/>
    </source>
</evidence>
<dbReference type="PANTHER" id="PTHR47892:SF1">
    <property type="entry name" value="UNIVERSAL STRESS PROTEIN E"/>
    <property type="match status" value="1"/>
</dbReference>
<evidence type="ECO:0000256" key="3">
    <source>
        <dbReference type="ARBA" id="ARBA00022490"/>
    </source>
</evidence>